<protein>
    <submittedName>
        <fullName evidence="3">Uncharacterized protein</fullName>
    </submittedName>
</protein>
<feature type="region of interest" description="Disordered" evidence="1">
    <location>
        <begin position="1"/>
        <end position="75"/>
    </location>
</feature>
<proteinExistence type="predicted"/>
<evidence type="ECO:0000313" key="3">
    <source>
        <dbReference type="EnsemblMetazoa" id="XP_030833458"/>
    </source>
</evidence>
<dbReference type="InParanoid" id="A0A7M7N9U1"/>
<dbReference type="GeneID" id="105440503"/>
<feature type="compositionally biased region" description="Acidic residues" evidence="1">
    <location>
        <begin position="61"/>
        <end position="75"/>
    </location>
</feature>
<keyword evidence="4" id="KW-1185">Reference proteome</keyword>
<evidence type="ECO:0000256" key="2">
    <source>
        <dbReference type="SAM" id="Phobius"/>
    </source>
</evidence>
<keyword evidence="2" id="KW-0812">Transmembrane</keyword>
<dbReference type="Proteomes" id="UP000007110">
    <property type="component" value="Unassembled WGS sequence"/>
</dbReference>
<feature type="compositionally biased region" description="Acidic residues" evidence="1">
    <location>
        <begin position="120"/>
        <end position="134"/>
    </location>
</feature>
<organism evidence="3 4">
    <name type="scientific">Strongylocentrotus purpuratus</name>
    <name type="common">Purple sea urchin</name>
    <dbReference type="NCBI Taxonomy" id="7668"/>
    <lineage>
        <taxon>Eukaryota</taxon>
        <taxon>Metazoa</taxon>
        <taxon>Echinodermata</taxon>
        <taxon>Eleutherozoa</taxon>
        <taxon>Echinozoa</taxon>
        <taxon>Echinoidea</taxon>
        <taxon>Euechinoidea</taxon>
        <taxon>Echinacea</taxon>
        <taxon>Camarodonta</taxon>
        <taxon>Echinidea</taxon>
        <taxon>Strongylocentrotidae</taxon>
        <taxon>Strongylocentrotus</taxon>
    </lineage>
</organism>
<dbReference type="KEGG" id="spu:105440503"/>
<sequence>MDQDLQPPPGESPYDNAGDAAAVGRNTEEHAYDNATYEMDTGEQTTVDMQTPEEPVNDIPNDPEPDVVADPGNDLDIDAEGEVVVDEEMEPSAVIEVNAVDGDADVDPKDEIEMVRLNDGEELPEYTEPEDEEAGPLPSKSRGDSRIYESIKRTPAGPSAGPDSEEEKLRQQKSLKICIFLFIIVLIGVIIGLVAFYIVYSVGLAAATLPSTTTPGIINMCFYR</sequence>
<keyword evidence="2" id="KW-1133">Transmembrane helix</keyword>
<reference evidence="4" key="1">
    <citation type="submission" date="2015-02" db="EMBL/GenBank/DDBJ databases">
        <title>Genome sequencing for Strongylocentrotus purpuratus.</title>
        <authorList>
            <person name="Murali S."/>
            <person name="Liu Y."/>
            <person name="Vee V."/>
            <person name="English A."/>
            <person name="Wang M."/>
            <person name="Skinner E."/>
            <person name="Han Y."/>
            <person name="Muzny D.M."/>
            <person name="Worley K.C."/>
            <person name="Gibbs R.A."/>
        </authorList>
    </citation>
    <scope>NUCLEOTIDE SEQUENCE</scope>
</reference>
<feature type="region of interest" description="Disordered" evidence="1">
    <location>
        <begin position="119"/>
        <end position="146"/>
    </location>
</feature>
<dbReference type="OMA" id="HANLHSE"/>
<keyword evidence="2" id="KW-0472">Membrane</keyword>
<reference evidence="3" key="2">
    <citation type="submission" date="2021-01" db="UniProtKB">
        <authorList>
            <consortium name="EnsemblMetazoa"/>
        </authorList>
    </citation>
    <scope>IDENTIFICATION</scope>
</reference>
<feature type="transmembrane region" description="Helical" evidence="2">
    <location>
        <begin position="177"/>
        <end position="200"/>
    </location>
</feature>
<accession>A0A7M7N9U1</accession>
<dbReference type="EnsemblMetazoa" id="XM_030977598">
    <property type="protein sequence ID" value="XP_030833458"/>
    <property type="gene ID" value="LOC105440503"/>
</dbReference>
<name>A0A7M7N9U1_STRPU</name>
<evidence type="ECO:0000256" key="1">
    <source>
        <dbReference type="SAM" id="MobiDB-lite"/>
    </source>
</evidence>
<evidence type="ECO:0000313" key="4">
    <source>
        <dbReference type="Proteomes" id="UP000007110"/>
    </source>
</evidence>
<dbReference type="AlphaFoldDB" id="A0A7M7N9U1"/>
<dbReference type="RefSeq" id="XP_030833458.1">
    <property type="nucleotide sequence ID" value="XM_030977598.1"/>
</dbReference>
<feature type="compositionally biased region" description="Pro residues" evidence="1">
    <location>
        <begin position="1"/>
        <end position="11"/>
    </location>
</feature>